<organism evidence="3 4">
    <name type="scientific">Trifolium subterraneum</name>
    <name type="common">Subterranean clover</name>
    <dbReference type="NCBI Taxonomy" id="3900"/>
    <lineage>
        <taxon>Eukaryota</taxon>
        <taxon>Viridiplantae</taxon>
        <taxon>Streptophyta</taxon>
        <taxon>Embryophyta</taxon>
        <taxon>Tracheophyta</taxon>
        <taxon>Spermatophyta</taxon>
        <taxon>Magnoliopsida</taxon>
        <taxon>eudicotyledons</taxon>
        <taxon>Gunneridae</taxon>
        <taxon>Pentapetalae</taxon>
        <taxon>rosids</taxon>
        <taxon>fabids</taxon>
        <taxon>Fabales</taxon>
        <taxon>Fabaceae</taxon>
        <taxon>Papilionoideae</taxon>
        <taxon>50 kb inversion clade</taxon>
        <taxon>NPAAA clade</taxon>
        <taxon>Hologalegina</taxon>
        <taxon>IRL clade</taxon>
        <taxon>Trifolieae</taxon>
        <taxon>Trifolium</taxon>
    </lineage>
</organism>
<dbReference type="EMBL" id="DF974479">
    <property type="protein sequence ID" value="GAU48834.1"/>
    <property type="molecule type" value="Genomic_DNA"/>
</dbReference>
<feature type="coiled-coil region" evidence="1">
    <location>
        <begin position="386"/>
        <end position="413"/>
    </location>
</feature>
<reference evidence="4" key="1">
    <citation type="journal article" date="2017" name="Front. Plant Sci.">
        <title>Climate Clever Clovers: New Paradigm to Reduce the Environmental Footprint of Ruminants by Breeding Low Methanogenic Forages Utilizing Haplotype Variation.</title>
        <authorList>
            <person name="Kaur P."/>
            <person name="Appels R."/>
            <person name="Bayer P.E."/>
            <person name="Keeble-Gagnere G."/>
            <person name="Wang J."/>
            <person name="Hirakawa H."/>
            <person name="Shirasawa K."/>
            <person name="Vercoe P."/>
            <person name="Stefanova K."/>
            <person name="Durmic Z."/>
            <person name="Nichols P."/>
            <person name="Revell C."/>
            <person name="Isobe S.N."/>
            <person name="Edwards D."/>
            <person name="Erskine W."/>
        </authorList>
    </citation>
    <scope>NUCLEOTIDE SEQUENCE [LARGE SCALE GENOMIC DNA]</scope>
    <source>
        <strain evidence="4">cv. Daliak</strain>
    </source>
</reference>
<feature type="domain" description="DUF7745" evidence="2">
    <location>
        <begin position="21"/>
        <end position="214"/>
    </location>
</feature>
<accession>A0A2Z6NXB3</accession>
<dbReference type="Pfam" id="PF24924">
    <property type="entry name" value="DUF7745"/>
    <property type="match status" value="2"/>
</dbReference>
<evidence type="ECO:0000313" key="4">
    <source>
        <dbReference type="Proteomes" id="UP000242715"/>
    </source>
</evidence>
<feature type="domain" description="DUF7745" evidence="2">
    <location>
        <begin position="215"/>
        <end position="324"/>
    </location>
</feature>
<keyword evidence="1" id="KW-0175">Coiled coil</keyword>
<proteinExistence type="predicted"/>
<dbReference type="PANTHER" id="PTHR48154">
    <property type="entry name" value="PROTEIN, PUTATIVE-RELATED"/>
    <property type="match status" value="1"/>
</dbReference>
<dbReference type="InterPro" id="IPR056647">
    <property type="entry name" value="DUF7745"/>
</dbReference>
<name>A0A2Z6NXB3_TRISU</name>
<evidence type="ECO:0000259" key="2">
    <source>
        <dbReference type="Pfam" id="PF24924"/>
    </source>
</evidence>
<evidence type="ECO:0000313" key="3">
    <source>
        <dbReference type="EMBL" id="GAU48834.1"/>
    </source>
</evidence>
<dbReference type="PANTHER" id="PTHR48154:SF1">
    <property type="entry name" value="PROTEIN, PUTATIVE-RELATED"/>
    <property type="match status" value="1"/>
</dbReference>
<gene>
    <name evidence="3" type="ORF">TSUD_406530</name>
</gene>
<protein>
    <recommendedName>
        <fullName evidence="2">DUF7745 domain-containing protein</fullName>
    </recommendedName>
</protein>
<dbReference type="AlphaFoldDB" id="A0A2Z6NXB3"/>
<dbReference type="Proteomes" id="UP000242715">
    <property type="component" value="Unassembled WGS sequence"/>
</dbReference>
<evidence type="ECO:0000256" key="1">
    <source>
        <dbReference type="SAM" id="Coils"/>
    </source>
</evidence>
<sequence>MASTRRHTPTLKVKKPQVESLKGLSEGMTSIAKKSFELDYGLILNLLHVEIDDMALTTLAQFYDPPLRCFTFQDFQLAPTLEEFAKILGCNLEDHGPYVGLGEEPPMREIAKALHLTSAEVSSWLEDKKNDRKGVSKGFSRSVLEAKAQALLEKKDWKPFNAVLALLVYGLVLFPDVENFVDFSAIGVFIAGNPVSALLADLYYSLNIKYEGKDSFVSNPAGLKWHQRMMALTEKDIFWYSRELDGTEIILNCGDFPNVPLMGTRGCINHNPVLAFRQLGYPMEDKPDNHLLEEFILKEGEENPALQVEETKKIKKQWRHEGNQSQEFEGLYTQEKARREYLQANMERVIAQKNQEFEEQLRLEVGRKQEFENLYFQERESCEHIQAEIEHILRVYEERVARLNEELEDVNTKMAQRGMVLELVWGDSDRWRDEFAKLAAFSNMVIENLPKKLAKAEIAMSYYEIPSDIKKFMEYCKEMVEYYKEELAEAKKAFNVDL</sequence>
<keyword evidence="4" id="KW-1185">Reference proteome</keyword>